<dbReference type="InterPro" id="IPR013815">
    <property type="entry name" value="ATP_grasp_subdomain_1"/>
</dbReference>
<dbReference type="InterPro" id="IPR008279">
    <property type="entry name" value="PEP-util_enz_mobile_dom"/>
</dbReference>
<dbReference type="PANTHER" id="PTHR43615:SF1">
    <property type="entry name" value="PPDK_N DOMAIN-CONTAINING PROTEIN"/>
    <property type="match status" value="1"/>
</dbReference>
<dbReference type="STRING" id="2074.BG845_03537"/>
<dbReference type="RefSeq" id="WP_085913744.1">
    <property type="nucleotide sequence ID" value="NZ_AP018920.1"/>
</dbReference>
<evidence type="ECO:0000313" key="3">
    <source>
        <dbReference type="EMBL" id="OSY39264.1"/>
    </source>
</evidence>
<dbReference type="EC" id="2.7.9.2" evidence="3"/>
<dbReference type="EMBL" id="MIGB01000018">
    <property type="protein sequence ID" value="OSY39264.1"/>
    <property type="molecule type" value="Genomic_DNA"/>
</dbReference>
<sequence>MTHPTPARPDPATAGGPHHWVLPLAELGSGDLAVAGGKGANLGELVRAGFPVPDGVVITTAAYRAAAEHDPAVRDVIPAGPDADGPPDGALLRELFAAATIPEALAAAITDAYRGLGTGPVAVRSSATAEDLPGAAFAGQQDTLLGVVGERALLDAVRQCWGSLWSDRAIAYRQRRGIDSSGAAVAVVVQRMVPADSAGVLFTANPVTGARDEIVVDAGAGLGESVVSGLVTPDHVVVGPDGEIRSRRTGRREVVLRQLPEGGIERVTPDPLDTPEPLLPDPLARELADLGRAVAAHFDRPQDVEWARHDGRFLLLQARPMTALPPAPIRLNRRQRFLGPTFAELIPIRPYPMDMSAWLLPGPGRMVRRMLAEIPGAHLDLAEVLPEVDGVVDRFVPPSPRPTRAVLGAPRRVLPRLRRFRPAGWTTDRRFTAFEQEAGRLERLDPSALDWAALRGLPRRAAEAVDLITDLRVDYLPRAGLDLLRLRLALGALGLGALFGDLSAGPSRTSDANAALDTLAATVRETPALRVAFSGFDATTLADRIATDPALAGFRDALDAFLDEYGHRETTSLLLMSGPTWREDPATVLSTVAALVSASSAPTRPGRAERARRRLLAHPLLGPRRIGALDRLVEGARAAVALREDTHFHSTRTLPALQRAVREIGSRLAAAGVLDDPADVLHLRRDEIERSPAPDTLSAAQRDRLRELVAARSARRDELAGSPLIAPAVLFGDRTHDDDVLLRGTPAGGGRVTGPVRIVHAHAGFARLTAGDVLVCPATNPSWTPLFSRAAAVVVDQGGAASHAAIVAREYGIAAVMGTGTGTTVLTDGQRVTVDGDAGTVAEAERAG</sequence>
<dbReference type="Gene3D" id="3.30.1490.20">
    <property type="entry name" value="ATP-grasp fold, A domain"/>
    <property type="match status" value="1"/>
</dbReference>
<dbReference type="OrthoDB" id="9765468at2"/>
<gene>
    <name evidence="3" type="primary">ppsA_3</name>
    <name evidence="3" type="ORF">BG845_03537</name>
</gene>
<organism evidence="3 4">
    <name type="scientific">Pseudonocardia autotrophica</name>
    <name type="common">Amycolata autotrophica</name>
    <name type="synonym">Nocardia autotrophica</name>
    <dbReference type="NCBI Taxonomy" id="2074"/>
    <lineage>
        <taxon>Bacteria</taxon>
        <taxon>Bacillati</taxon>
        <taxon>Actinomycetota</taxon>
        <taxon>Actinomycetes</taxon>
        <taxon>Pseudonocardiales</taxon>
        <taxon>Pseudonocardiaceae</taxon>
        <taxon>Pseudonocardia</taxon>
    </lineage>
</organism>
<dbReference type="InterPro" id="IPR002192">
    <property type="entry name" value="PPDK_AMP/ATP-bd"/>
</dbReference>
<accession>A0A1Y2MVP7</accession>
<evidence type="ECO:0000313" key="4">
    <source>
        <dbReference type="Proteomes" id="UP000194360"/>
    </source>
</evidence>
<dbReference type="InterPro" id="IPR051549">
    <property type="entry name" value="PEP_Utilizing_Enz"/>
</dbReference>
<dbReference type="Gene3D" id="3.30.470.20">
    <property type="entry name" value="ATP-grasp fold, B domain"/>
    <property type="match status" value="1"/>
</dbReference>
<dbReference type="InterPro" id="IPR036637">
    <property type="entry name" value="Phosphohistidine_dom_sf"/>
</dbReference>
<comment type="caution">
    <text evidence="3">The sequence shown here is derived from an EMBL/GenBank/DDBJ whole genome shotgun (WGS) entry which is preliminary data.</text>
</comment>
<dbReference type="GO" id="GO:0005524">
    <property type="term" value="F:ATP binding"/>
    <property type="evidence" value="ECO:0007669"/>
    <property type="project" value="InterPro"/>
</dbReference>
<keyword evidence="4" id="KW-1185">Reference proteome</keyword>
<dbReference type="SUPFAM" id="SSF52009">
    <property type="entry name" value="Phosphohistidine domain"/>
    <property type="match status" value="1"/>
</dbReference>
<evidence type="ECO:0000259" key="2">
    <source>
        <dbReference type="Pfam" id="PF01326"/>
    </source>
</evidence>
<dbReference type="Proteomes" id="UP000194360">
    <property type="component" value="Unassembled WGS sequence"/>
</dbReference>
<protein>
    <submittedName>
        <fullName evidence="3">Phosphoenolpyruvate synthase</fullName>
        <ecNumber evidence="3">2.7.9.2</ecNumber>
    </submittedName>
</protein>
<proteinExistence type="predicted"/>
<reference evidence="3 4" key="1">
    <citation type="submission" date="2016-09" db="EMBL/GenBank/DDBJ databases">
        <title>Pseudonocardia autotrophica DSM535, a candidate organism with high potential of specific P450 cytochromes.</title>
        <authorList>
            <person name="Grumaz C."/>
            <person name="Vainshtein Y."/>
            <person name="Kirstahler P."/>
            <person name="Sohn K."/>
        </authorList>
    </citation>
    <scope>NUCLEOTIDE SEQUENCE [LARGE SCALE GENOMIC DNA]</scope>
    <source>
        <strain evidence="3 4">DSM 535</strain>
    </source>
</reference>
<dbReference type="PANTHER" id="PTHR43615">
    <property type="entry name" value="PHOSPHOENOLPYRUVATE SYNTHASE-RELATED"/>
    <property type="match status" value="1"/>
</dbReference>
<dbReference type="Pfam" id="PF00391">
    <property type="entry name" value="PEP-utilizers"/>
    <property type="match status" value="1"/>
</dbReference>
<dbReference type="AlphaFoldDB" id="A0A1Y2MVP7"/>
<keyword evidence="3" id="KW-0670">Pyruvate</keyword>
<dbReference type="GO" id="GO:0008986">
    <property type="term" value="F:pyruvate, water dikinase activity"/>
    <property type="evidence" value="ECO:0007669"/>
    <property type="project" value="UniProtKB-EC"/>
</dbReference>
<dbReference type="SUPFAM" id="SSF56059">
    <property type="entry name" value="Glutathione synthetase ATP-binding domain-like"/>
    <property type="match status" value="1"/>
</dbReference>
<dbReference type="Pfam" id="PF01326">
    <property type="entry name" value="PPDK_N"/>
    <property type="match status" value="1"/>
</dbReference>
<name>A0A1Y2MVP7_PSEAH</name>
<keyword evidence="3" id="KW-0808">Transferase</keyword>
<feature type="domain" description="PEP-utilising enzyme mobile" evidence="1">
    <location>
        <begin position="769"/>
        <end position="839"/>
    </location>
</feature>
<evidence type="ECO:0000259" key="1">
    <source>
        <dbReference type="Pfam" id="PF00391"/>
    </source>
</evidence>
<feature type="domain" description="Pyruvate phosphate dikinase AMP/ATP-binding" evidence="2">
    <location>
        <begin position="34"/>
        <end position="324"/>
    </location>
</feature>
<dbReference type="Gene3D" id="3.50.30.10">
    <property type="entry name" value="Phosphohistidine domain"/>
    <property type="match status" value="1"/>
</dbReference>